<keyword evidence="3" id="KW-1185">Reference proteome</keyword>
<evidence type="ECO:0000313" key="2">
    <source>
        <dbReference type="EMBL" id="KAF5338461.1"/>
    </source>
</evidence>
<feature type="transmembrane region" description="Helical" evidence="1">
    <location>
        <begin position="111"/>
        <end position="136"/>
    </location>
</feature>
<feature type="transmembrane region" description="Helical" evidence="1">
    <location>
        <begin position="76"/>
        <end position="99"/>
    </location>
</feature>
<feature type="transmembrane region" description="Helical" evidence="1">
    <location>
        <begin position="35"/>
        <end position="56"/>
    </location>
</feature>
<evidence type="ECO:0000313" key="3">
    <source>
        <dbReference type="Proteomes" id="UP000541558"/>
    </source>
</evidence>
<dbReference type="Proteomes" id="UP000541558">
    <property type="component" value="Unassembled WGS sequence"/>
</dbReference>
<gene>
    <name evidence="2" type="ORF">D9611_013232</name>
</gene>
<dbReference type="OrthoDB" id="2893947at2759"/>
<sequence length="161" mass="18120">MNSLPPYTFLLIILSCLISTACLILGALILPLTPVLWTIPGAFLLTVVYHFVLVLLSNAVTDRSKRLFSTLTVGGAYLLTLLWAGVLAISITFAVFLAQGKVQPVRGSPKINPILITMSGFAFFHPFILFTIGVILHKERRQEQYREKWKWKTQTNTSNWR</sequence>
<dbReference type="EMBL" id="JAACJK010000013">
    <property type="protein sequence ID" value="KAF5338461.1"/>
    <property type="molecule type" value="Genomic_DNA"/>
</dbReference>
<protein>
    <submittedName>
        <fullName evidence="2">Uncharacterized protein</fullName>
    </submittedName>
</protein>
<evidence type="ECO:0000256" key="1">
    <source>
        <dbReference type="SAM" id="Phobius"/>
    </source>
</evidence>
<name>A0A8H5CCA2_9AGAR</name>
<keyword evidence="1" id="KW-0472">Membrane</keyword>
<comment type="caution">
    <text evidence="2">The sequence shown here is derived from an EMBL/GenBank/DDBJ whole genome shotgun (WGS) entry which is preliminary data.</text>
</comment>
<proteinExistence type="predicted"/>
<dbReference type="AlphaFoldDB" id="A0A8H5CCA2"/>
<reference evidence="2 3" key="1">
    <citation type="journal article" date="2020" name="ISME J.">
        <title>Uncovering the hidden diversity of litter-decomposition mechanisms in mushroom-forming fungi.</title>
        <authorList>
            <person name="Floudas D."/>
            <person name="Bentzer J."/>
            <person name="Ahren D."/>
            <person name="Johansson T."/>
            <person name="Persson P."/>
            <person name="Tunlid A."/>
        </authorList>
    </citation>
    <scope>NUCLEOTIDE SEQUENCE [LARGE SCALE GENOMIC DNA]</scope>
    <source>
        <strain evidence="2 3">CBS 175.51</strain>
    </source>
</reference>
<keyword evidence="1" id="KW-0812">Transmembrane</keyword>
<organism evidence="2 3">
    <name type="scientific">Ephemerocybe angulata</name>
    <dbReference type="NCBI Taxonomy" id="980116"/>
    <lineage>
        <taxon>Eukaryota</taxon>
        <taxon>Fungi</taxon>
        <taxon>Dikarya</taxon>
        <taxon>Basidiomycota</taxon>
        <taxon>Agaricomycotina</taxon>
        <taxon>Agaricomycetes</taxon>
        <taxon>Agaricomycetidae</taxon>
        <taxon>Agaricales</taxon>
        <taxon>Agaricineae</taxon>
        <taxon>Psathyrellaceae</taxon>
        <taxon>Ephemerocybe</taxon>
    </lineage>
</organism>
<keyword evidence="1" id="KW-1133">Transmembrane helix</keyword>
<feature type="transmembrane region" description="Helical" evidence="1">
    <location>
        <begin position="7"/>
        <end position="29"/>
    </location>
</feature>
<accession>A0A8H5CCA2</accession>